<dbReference type="Pfam" id="PF13751">
    <property type="entry name" value="DDE_Tnp_1_6"/>
    <property type="match status" value="1"/>
</dbReference>
<evidence type="ECO:0000313" key="4">
    <source>
        <dbReference type="EMBL" id="KFB66610.1"/>
    </source>
</evidence>
<dbReference type="InterPro" id="IPR047629">
    <property type="entry name" value="IS1182_transpos"/>
</dbReference>
<evidence type="ECO:0000259" key="2">
    <source>
        <dbReference type="Pfam" id="PF05598"/>
    </source>
</evidence>
<feature type="domain" description="Transposase DDE" evidence="3">
    <location>
        <begin position="369"/>
        <end position="437"/>
    </location>
</feature>
<feature type="region of interest" description="Disordered" evidence="1">
    <location>
        <begin position="206"/>
        <end position="231"/>
    </location>
</feature>
<sequence length="460" mass="49097">MIETSLLFPDEPTTPAKPTSQSCAKASSPKAAARVLMPNRNQLEWRASDLESLLPPGHRARIVWGYVERQNLEGLYAGIKVVEGGVGRAAIEPEILYALWLDATLEGVGGARALARLTQAHDAYRWICGGVQVNDHTWADFRSHPGDALDDLLTDNVASLMAAGAVKLKAAAQDGMRVRASAGAASFRREEKLKASLEAAREQVSRLKAQGDDDPVGETARKQAAQRRAAAEREARIEAALARLPELAAIKKGQGKDPKEARASTTDADATVMKRGDGGFRPAFNFQYATDTESQVIIGVEVVTAGSDPGQMSPMVEQVSERCGQTPESWLVDGGYPGHGQLDAVAEETPVYAPVPKTKDPTVDVHQAKAKDSPAVAQWRERMGSDEAKALYKDRAATAECVNALARNRGLKCLLVRGLKKVKGVALLFALAHNLMRAATLAPELVGLGTGTSAVPQMAG</sequence>
<evidence type="ECO:0000259" key="3">
    <source>
        <dbReference type="Pfam" id="PF13751"/>
    </source>
</evidence>
<dbReference type="AlphaFoldDB" id="A0A084XVW6"/>
<dbReference type="InterPro" id="IPR008490">
    <property type="entry name" value="Transposase_InsH_N"/>
</dbReference>
<feature type="region of interest" description="Disordered" evidence="1">
    <location>
        <begin position="1"/>
        <end position="25"/>
    </location>
</feature>
<dbReference type="EMBL" id="JDSS02000041">
    <property type="protein sequence ID" value="KFB66610.1"/>
    <property type="molecule type" value="Genomic_DNA"/>
</dbReference>
<dbReference type="InterPro" id="IPR025668">
    <property type="entry name" value="Tnp_DDE_dom"/>
</dbReference>
<dbReference type="RefSeq" id="WP_076611401.1">
    <property type="nucleotide sequence ID" value="NZ_JDSS02000041.1"/>
</dbReference>
<dbReference type="Pfam" id="PF05598">
    <property type="entry name" value="DUF772"/>
    <property type="match status" value="1"/>
</dbReference>
<dbReference type="Proteomes" id="UP000019812">
    <property type="component" value="Unassembled WGS sequence"/>
</dbReference>
<dbReference type="PANTHER" id="PTHR33408:SF4">
    <property type="entry name" value="TRANSPOSASE DDE DOMAIN-CONTAINING PROTEIN"/>
    <property type="match status" value="1"/>
</dbReference>
<proteinExistence type="predicted"/>
<dbReference type="STRING" id="1457154.CAPSK01_004131"/>
<evidence type="ECO:0000313" key="5">
    <source>
        <dbReference type="Proteomes" id="UP000019812"/>
    </source>
</evidence>
<feature type="domain" description="Transposase InsH N-terminal" evidence="2">
    <location>
        <begin position="49"/>
        <end position="140"/>
    </location>
</feature>
<dbReference type="NCBIfam" id="NF033551">
    <property type="entry name" value="transpos_IS1182"/>
    <property type="match status" value="1"/>
</dbReference>
<reference evidence="4 5" key="1">
    <citation type="submission" date="2014-07" db="EMBL/GenBank/DDBJ databases">
        <title>Expanding our view of genomic diversity in Candidatus Accumulibacter clades.</title>
        <authorList>
            <person name="Skennerton C.T."/>
            <person name="Barr J.J."/>
            <person name="Slater F.R."/>
            <person name="Bond P.L."/>
            <person name="Tyson G.W."/>
        </authorList>
    </citation>
    <scope>NUCLEOTIDE SEQUENCE [LARGE SCALE GENOMIC DNA]</scope>
    <source>
        <strain evidence="5">SK-01</strain>
    </source>
</reference>
<accession>A0A084XVW6</accession>
<comment type="caution">
    <text evidence="4">The sequence shown here is derived from an EMBL/GenBank/DDBJ whole genome shotgun (WGS) entry which is preliminary data.</text>
</comment>
<dbReference type="PANTHER" id="PTHR33408">
    <property type="entry name" value="TRANSPOSASE"/>
    <property type="match status" value="1"/>
</dbReference>
<gene>
    <name evidence="4" type="ORF">CAPSK01_004131</name>
</gene>
<protein>
    <submittedName>
        <fullName evidence="4">Uncharacterized protein</fullName>
    </submittedName>
</protein>
<evidence type="ECO:0000256" key="1">
    <source>
        <dbReference type="SAM" id="MobiDB-lite"/>
    </source>
</evidence>
<organism evidence="4 5">
    <name type="scientific">Candidatus Accumulibacter vicinus</name>
    <dbReference type="NCBI Taxonomy" id="2954382"/>
    <lineage>
        <taxon>Bacteria</taxon>
        <taxon>Pseudomonadati</taxon>
        <taxon>Pseudomonadota</taxon>
        <taxon>Betaproteobacteria</taxon>
        <taxon>Candidatus Accumulibacter</taxon>
    </lineage>
</organism>
<name>A0A084XVW6_9PROT</name>